<dbReference type="InterPro" id="IPR003797">
    <property type="entry name" value="DegV"/>
</dbReference>
<dbReference type="PANTHER" id="PTHR33434:SF2">
    <property type="entry name" value="FATTY ACID-BINDING PROTEIN TM_1468"/>
    <property type="match status" value="1"/>
</dbReference>
<dbReference type="AlphaFoldDB" id="A0A140DTB5"/>
<dbReference type="RefSeq" id="WP_067555608.1">
    <property type="nucleotide sequence ID" value="NZ_CARKPP010000046.1"/>
</dbReference>
<protein>
    <recommendedName>
        <fullName evidence="4">DegV family protein</fullName>
    </recommendedName>
</protein>
<dbReference type="KEGG" id="fro:AALO17_07580"/>
<evidence type="ECO:0000313" key="3">
    <source>
        <dbReference type="Proteomes" id="UP000069771"/>
    </source>
</evidence>
<dbReference type="STRING" id="1702221.AALO17_07580"/>
<evidence type="ECO:0000313" key="2">
    <source>
        <dbReference type="EMBL" id="AMK53892.1"/>
    </source>
</evidence>
<evidence type="ECO:0000256" key="1">
    <source>
        <dbReference type="ARBA" id="ARBA00023121"/>
    </source>
</evidence>
<organism evidence="2 3">
    <name type="scientific">Faecalibaculum rodentium</name>
    <dbReference type="NCBI Taxonomy" id="1702221"/>
    <lineage>
        <taxon>Bacteria</taxon>
        <taxon>Bacillati</taxon>
        <taxon>Bacillota</taxon>
        <taxon>Erysipelotrichia</taxon>
        <taxon>Erysipelotrichales</taxon>
        <taxon>Erysipelotrichaceae</taxon>
        <taxon>Faecalibaculum</taxon>
    </lineage>
</organism>
<dbReference type="Gene3D" id="3.40.50.10170">
    <property type="match status" value="1"/>
</dbReference>
<keyword evidence="3" id="KW-1185">Reference proteome</keyword>
<dbReference type="InterPro" id="IPR043168">
    <property type="entry name" value="DegV_C"/>
</dbReference>
<sequence>MKKLAFVTDSGSGFSTEYWSREGIYSVPLQLDIDGTTAGDYETVQPSDIVENLKKQIPMKTSLPSLGAIEDLFEDLKARGYDGVFCVPICRGLSGTLNAMELAARNQDLEFTGFDTGSTAVLQAYCIRKAKKLYEEGKDIPDILAFLDKVCEKADTILLVDDLQHMKRGGRLTAAAALLGGLLKIKPVLHVNCQTDGKVDVLGKVRTVSKAQGFVIDRLKSLGAGPGWDITIAHVGVPEPAEAYAQRIREAIPGITTRIIDLVSAVAVHTGLGCLAVQAFDPQGQPIEYDLTQA</sequence>
<dbReference type="GO" id="GO:0008289">
    <property type="term" value="F:lipid binding"/>
    <property type="evidence" value="ECO:0007669"/>
    <property type="project" value="UniProtKB-KW"/>
</dbReference>
<dbReference type="Proteomes" id="UP000069771">
    <property type="component" value="Chromosome"/>
</dbReference>
<reference evidence="2 3" key="1">
    <citation type="journal article" date="2016" name="Gut Pathog.">
        <title>Whole genome sequencing of "Faecalibaculum rodentium" ALO17, isolated from C57BL/6J laboratory mouse feces.</title>
        <authorList>
            <person name="Lim S."/>
            <person name="Chang D.H."/>
            <person name="Ahn S."/>
            <person name="Kim B.C."/>
        </authorList>
    </citation>
    <scope>NUCLEOTIDE SEQUENCE [LARGE SCALE GENOMIC DNA]</scope>
    <source>
        <strain evidence="2 3">Alo17</strain>
    </source>
</reference>
<evidence type="ECO:0008006" key="4">
    <source>
        <dbReference type="Google" id="ProtNLM"/>
    </source>
</evidence>
<dbReference type="PROSITE" id="PS51482">
    <property type="entry name" value="DEGV"/>
    <property type="match status" value="1"/>
</dbReference>
<dbReference type="OrthoDB" id="9781230at2"/>
<dbReference type="SUPFAM" id="SSF82549">
    <property type="entry name" value="DAK1/DegV-like"/>
    <property type="match status" value="1"/>
</dbReference>
<accession>A0A140DTB5</accession>
<keyword evidence="1" id="KW-0446">Lipid-binding</keyword>
<dbReference type="EMBL" id="CP011391">
    <property type="protein sequence ID" value="AMK53892.1"/>
    <property type="molecule type" value="Genomic_DNA"/>
</dbReference>
<dbReference type="Gene3D" id="3.30.1180.10">
    <property type="match status" value="1"/>
</dbReference>
<dbReference type="GeneID" id="78477563"/>
<dbReference type="PANTHER" id="PTHR33434">
    <property type="entry name" value="DEGV DOMAIN-CONTAINING PROTEIN DR_1986-RELATED"/>
    <property type="match status" value="1"/>
</dbReference>
<gene>
    <name evidence="2" type="ORF">AALO17_07580</name>
</gene>
<dbReference type="Pfam" id="PF02645">
    <property type="entry name" value="DegV"/>
    <property type="match status" value="1"/>
</dbReference>
<dbReference type="InterPro" id="IPR050270">
    <property type="entry name" value="DegV_domain_contain"/>
</dbReference>
<dbReference type="NCBIfam" id="TIGR00762">
    <property type="entry name" value="DegV"/>
    <property type="match status" value="1"/>
</dbReference>
<name>A0A140DTB5_9FIRM</name>
<proteinExistence type="predicted"/>